<dbReference type="Gene3D" id="1.20.1290.10">
    <property type="entry name" value="AhpD-like"/>
    <property type="match status" value="1"/>
</dbReference>
<dbReference type="PANTHER" id="PTHR35446:SF2">
    <property type="entry name" value="CARBOXYMUCONOLACTONE DECARBOXYLASE-LIKE DOMAIN-CONTAINING PROTEIN"/>
    <property type="match status" value="1"/>
</dbReference>
<name>A0ABU1JU07_9PROT</name>
<dbReference type="GO" id="GO:0004601">
    <property type="term" value="F:peroxidase activity"/>
    <property type="evidence" value="ECO:0007669"/>
    <property type="project" value="UniProtKB-KW"/>
</dbReference>
<keyword evidence="1" id="KW-0560">Oxidoreductase</keyword>
<dbReference type="InterPro" id="IPR029032">
    <property type="entry name" value="AhpD-like"/>
</dbReference>
<sequence>MFVKTIGEDEAKGWVAESYAADRSRLGFVMSATACWTARPDLLPAWEDFYTKVKAGFSLSSRDWRLITFIAARHVPSTYCSMVYGKMLVDDLGSKDRVLAVQADFRTAGLCERDVAMLAYAEAIARNASQVTGLDVDALRAVGFRDVQIADIALCASLRCFMARFFDATGAEPEPAFIDQDSDFSDALTVGRKPRHMS</sequence>
<organism evidence="1 2">
    <name type="scientific">Inquilinus ginsengisoli</name>
    <dbReference type="NCBI Taxonomy" id="363840"/>
    <lineage>
        <taxon>Bacteria</taxon>
        <taxon>Pseudomonadati</taxon>
        <taxon>Pseudomonadota</taxon>
        <taxon>Alphaproteobacteria</taxon>
        <taxon>Rhodospirillales</taxon>
        <taxon>Rhodospirillaceae</taxon>
        <taxon>Inquilinus</taxon>
    </lineage>
</organism>
<dbReference type="Proteomes" id="UP001262410">
    <property type="component" value="Unassembled WGS sequence"/>
</dbReference>
<dbReference type="RefSeq" id="WP_309797917.1">
    <property type="nucleotide sequence ID" value="NZ_JAVDPW010000008.1"/>
</dbReference>
<accession>A0ABU1JU07</accession>
<reference evidence="1 2" key="1">
    <citation type="submission" date="2023-07" db="EMBL/GenBank/DDBJ databases">
        <title>Sorghum-associated microbial communities from plants grown in Nebraska, USA.</title>
        <authorList>
            <person name="Schachtman D."/>
        </authorList>
    </citation>
    <scope>NUCLEOTIDE SEQUENCE [LARGE SCALE GENOMIC DNA]</scope>
    <source>
        <strain evidence="1 2">584</strain>
    </source>
</reference>
<dbReference type="SUPFAM" id="SSF69118">
    <property type="entry name" value="AhpD-like"/>
    <property type="match status" value="1"/>
</dbReference>
<dbReference type="EMBL" id="JAVDPW010000008">
    <property type="protein sequence ID" value="MDR6292111.1"/>
    <property type="molecule type" value="Genomic_DNA"/>
</dbReference>
<gene>
    <name evidence="1" type="ORF">E9232_004649</name>
</gene>
<evidence type="ECO:0000313" key="1">
    <source>
        <dbReference type="EMBL" id="MDR6292111.1"/>
    </source>
</evidence>
<dbReference type="PANTHER" id="PTHR35446">
    <property type="entry name" value="SI:CH211-175M2.5"/>
    <property type="match status" value="1"/>
</dbReference>
<protein>
    <submittedName>
        <fullName evidence="1">Peroxidase-related enzyme</fullName>
    </submittedName>
</protein>
<keyword evidence="1" id="KW-0575">Peroxidase</keyword>
<proteinExistence type="predicted"/>
<evidence type="ECO:0000313" key="2">
    <source>
        <dbReference type="Proteomes" id="UP001262410"/>
    </source>
</evidence>
<comment type="caution">
    <text evidence="1">The sequence shown here is derived from an EMBL/GenBank/DDBJ whole genome shotgun (WGS) entry which is preliminary data.</text>
</comment>
<keyword evidence="2" id="KW-1185">Reference proteome</keyword>